<gene>
    <name evidence="1" type="ORF">ANK2_3580</name>
</gene>
<evidence type="ECO:0000313" key="1">
    <source>
        <dbReference type="EMBL" id="VFR57692.1"/>
    </source>
</evidence>
<organism evidence="1">
    <name type="scientific">plant metagenome</name>
    <dbReference type="NCBI Taxonomy" id="1297885"/>
    <lineage>
        <taxon>unclassified sequences</taxon>
        <taxon>metagenomes</taxon>
        <taxon>organismal metagenomes</taxon>
    </lineage>
</organism>
<reference evidence="1" key="1">
    <citation type="submission" date="2019-03" db="EMBL/GenBank/DDBJ databases">
        <authorList>
            <person name="Danneels B."/>
        </authorList>
    </citation>
    <scope>NUCLEOTIDE SEQUENCE</scope>
</reference>
<protein>
    <submittedName>
        <fullName evidence="1">Uncharacterized protein</fullName>
    </submittedName>
</protein>
<proteinExistence type="predicted"/>
<dbReference type="EMBL" id="CAADIF010000001">
    <property type="protein sequence ID" value="VFR57692.1"/>
    <property type="molecule type" value="Genomic_DNA"/>
</dbReference>
<sequence>MPTRLACCRRLVHLCPVLLAHGGAVMDLEQTVRRMAAAPLGRKGVCLGLFRAAQSSRA</sequence>
<dbReference type="AlphaFoldDB" id="A0A484S4Z0"/>
<accession>A0A484S4Z0</accession>
<name>A0A484S4Z0_9ZZZZ</name>